<dbReference type="OrthoDB" id="4790304at2"/>
<keyword evidence="3" id="KW-1185">Reference proteome</keyword>
<gene>
    <name evidence="2" type="ORF">DPM12_07990</name>
</gene>
<dbReference type="Pfam" id="PF17765">
    <property type="entry name" value="MLTR_LBD"/>
    <property type="match status" value="1"/>
</dbReference>
<dbReference type="PROSITE" id="PS50943">
    <property type="entry name" value="HTH_CROC1"/>
    <property type="match status" value="1"/>
</dbReference>
<dbReference type="GO" id="GO:0003677">
    <property type="term" value="F:DNA binding"/>
    <property type="evidence" value="ECO:0007669"/>
    <property type="project" value="InterPro"/>
</dbReference>
<name>A0A329QVC1_9ACTN</name>
<dbReference type="AlphaFoldDB" id="A0A329QVC1"/>
<dbReference type="Gene3D" id="3.30.450.180">
    <property type="match status" value="1"/>
</dbReference>
<dbReference type="EMBL" id="QMIG01000005">
    <property type="protein sequence ID" value="RAW15589.1"/>
    <property type="molecule type" value="Genomic_DNA"/>
</dbReference>
<dbReference type="PANTHER" id="PTHR35010">
    <property type="entry name" value="BLL4672 PROTEIN-RELATED"/>
    <property type="match status" value="1"/>
</dbReference>
<dbReference type="InterPro" id="IPR041413">
    <property type="entry name" value="MLTR_LBD"/>
</dbReference>
<dbReference type="InterPro" id="IPR001387">
    <property type="entry name" value="Cro/C1-type_HTH"/>
</dbReference>
<protein>
    <submittedName>
        <fullName evidence="2">Transcriptional regulator</fullName>
    </submittedName>
</protein>
<reference evidence="2 3" key="1">
    <citation type="submission" date="2018-06" db="EMBL/GenBank/DDBJ databases">
        <title>Phytoactinopolyspora halophila sp. nov., a novel halophilic actinomycete isolated from a saline soil in China.</title>
        <authorList>
            <person name="Tang S.-K."/>
        </authorList>
    </citation>
    <scope>NUCLEOTIDE SEQUENCE [LARGE SCALE GENOMIC DNA]</scope>
    <source>
        <strain evidence="2 3">YIM 96934</strain>
    </source>
</reference>
<feature type="domain" description="HTH cro/C1-type" evidence="1">
    <location>
        <begin position="41"/>
        <end position="88"/>
    </location>
</feature>
<dbReference type="SUPFAM" id="SSF47413">
    <property type="entry name" value="lambda repressor-like DNA-binding domains"/>
    <property type="match status" value="1"/>
</dbReference>
<dbReference type="Gene3D" id="1.10.260.40">
    <property type="entry name" value="lambda repressor-like DNA-binding domains"/>
    <property type="match status" value="1"/>
</dbReference>
<dbReference type="Pfam" id="PF13560">
    <property type="entry name" value="HTH_31"/>
    <property type="match status" value="1"/>
</dbReference>
<dbReference type="InterPro" id="IPR010982">
    <property type="entry name" value="Lambda_DNA-bd_dom_sf"/>
</dbReference>
<sequence length="283" mass="32202">MMSTTADISHELADFLRTRRKRLAPDDVELRTGGRTRRTPGLRREEVAELAGVSVDYVIRLEQARGLRPSPGVLEALANALRLTDDERAYLFDLARQRPTGRRRAARPDPGPLGQLVHDLEPLPAMLLNHRLDIITWNDAMSRLVMVDLDSLPAEHRNVMWLCVLQLPHRDFYLEREQVIRQGIADLRAAWASRTDDPEMATLIDELTSQSAEFARLWDEHDVRVNGRGRKRLRHPEAGRIDIDFDALTPLDDRDQRLVVYRAADDASQTALDTIRGSTAQTP</sequence>
<proteinExistence type="predicted"/>
<organism evidence="2 3">
    <name type="scientific">Phytoactinopolyspora halophila</name>
    <dbReference type="NCBI Taxonomy" id="1981511"/>
    <lineage>
        <taxon>Bacteria</taxon>
        <taxon>Bacillati</taxon>
        <taxon>Actinomycetota</taxon>
        <taxon>Actinomycetes</taxon>
        <taxon>Jiangellales</taxon>
        <taxon>Jiangellaceae</taxon>
        <taxon>Phytoactinopolyspora</taxon>
    </lineage>
</organism>
<evidence type="ECO:0000313" key="2">
    <source>
        <dbReference type="EMBL" id="RAW15589.1"/>
    </source>
</evidence>
<dbReference type="SMART" id="SM00530">
    <property type="entry name" value="HTH_XRE"/>
    <property type="match status" value="1"/>
</dbReference>
<dbReference type="PANTHER" id="PTHR35010:SF2">
    <property type="entry name" value="BLL4672 PROTEIN"/>
    <property type="match status" value="1"/>
</dbReference>
<dbReference type="Proteomes" id="UP000250462">
    <property type="component" value="Unassembled WGS sequence"/>
</dbReference>
<accession>A0A329QVC1</accession>
<dbReference type="CDD" id="cd00093">
    <property type="entry name" value="HTH_XRE"/>
    <property type="match status" value="1"/>
</dbReference>
<comment type="caution">
    <text evidence="2">The sequence shown here is derived from an EMBL/GenBank/DDBJ whole genome shotgun (WGS) entry which is preliminary data.</text>
</comment>
<evidence type="ECO:0000259" key="1">
    <source>
        <dbReference type="PROSITE" id="PS50943"/>
    </source>
</evidence>
<evidence type="ECO:0000313" key="3">
    <source>
        <dbReference type="Proteomes" id="UP000250462"/>
    </source>
</evidence>